<feature type="transmembrane region" description="Helical" evidence="7">
    <location>
        <begin position="175"/>
        <end position="197"/>
    </location>
</feature>
<evidence type="ECO:0000256" key="8">
    <source>
        <dbReference type="SAM" id="MobiDB-lite"/>
    </source>
</evidence>
<dbReference type="InterPro" id="IPR001594">
    <property type="entry name" value="Palmitoyltrfase_DHHC"/>
</dbReference>
<evidence type="ECO:0000256" key="3">
    <source>
        <dbReference type="ARBA" id="ARBA00022692"/>
    </source>
</evidence>
<evidence type="ECO:0000313" key="10">
    <source>
        <dbReference type="EMBL" id="ULT82199.1"/>
    </source>
</evidence>
<dbReference type="Pfam" id="PF01529">
    <property type="entry name" value="DHHC"/>
    <property type="match status" value="1"/>
</dbReference>
<proteinExistence type="inferred from homology"/>
<dbReference type="GO" id="GO:0019706">
    <property type="term" value="F:protein-cysteine S-palmitoyltransferase activity"/>
    <property type="evidence" value="ECO:0007669"/>
    <property type="project" value="UniProtKB-EC"/>
</dbReference>
<comment type="similarity">
    <text evidence="7">Belongs to the DHHC palmitoyltransferase family.</text>
</comment>
<organism evidence="10 11">
    <name type="scientific">Caenorhabditis briggsae</name>
    <dbReference type="NCBI Taxonomy" id="6238"/>
    <lineage>
        <taxon>Eukaryota</taxon>
        <taxon>Metazoa</taxon>
        <taxon>Ecdysozoa</taxon>
        <taxon>Nematoda</taxon>
        <taxon>Chromadorea</taxon>
        <taxon>Rhabditida</taxon>
        <taxon>Rhabditina</taxon>
        <taxon>Rhabditomorpha</taxon>
        <taxon>Rhabditoidea</taxon>
        <taxon>Rhabditidae</taxon>
        <taxon>Peloderinae</taxon>
        <taxon>Caenorhabditis</taxon>
    </lineage>
</organism>
<comment type="domain">
    <text evidence="7">The DHHC domain is required for palmitoyltransferase activity.</text>
</comment>
<evidence type="ECO:0000256" key="2">
    <source>
        <dbReference type="ARBA" id="ARBA00022679"/>
    </source>
</evidence>
<accession>A0AAE8ZR50</accession>
<keyword evidence="5 7" id="KW-0472">Membrane</keyword>
<feature type="domain" description="Palmitoyltransferase DHHC" evidence="9">
    <location>
        <begin position="129"/>
        <end position="245"/>
    </location>
</feature>
<keyword evidence="6 7" id="KW-0012">Acyltransferase</keyword>
<feature type="compositionally biased region" description="Polar residues" evidence="8">
    <location>
        <begin position="339"/>
        <end position="351"/>
    </location>
</feature>
<evidence type="ECO:0000256" key="7">
    <source>
        <dbReference type="RuleBase" id="RU079119"/>
    </source>
</evidence>
<dbReference type="GO" id="GO:0016020">
    <property type="term" value="C:membrane"/>
    <property type="evidence" value="ECO:0007669"/>
    <property type="project" value="UniProtKB-SubCell"/>
</dbReference>
<dbReference type="EMBL" id="CP090896">
    <property type="protein sequence ID" value="ULT82199.1"/>
    <property type="molecule type" value="Genomic_DNA"/>
</dbReference>
<comment type="subcellular location">
    <subcellularLocation>
        <location evidence="1">Membrane</location>
        <topology evidence="1">Multi-pass membrane protein</topology>
    </subcellularLocation>
</comment>
<feature type="region of interest" description="Disordered" evidence="8">
    <location>
        <begin position="337"/>
        <end position="453"/>
    </location>
</feature>
<comment type="catalytic activity">
    <reaction evidence="7">
        <text>L-cysteinyl-[protein] + hexadecanoyl-CoA = S-hexadecanoyl-L-cysteinyl-[protein] + CoA</text>
        <dbReference type="Rhea" id="RHEA:36683"/>
        <dbReference type="Rhea" id="RHEA-COMP:10131"/>
        <dbReference type="Rhea" id="RHEA-COMP:11032"/>
        <dbReference type="ChEBI" id="CHEBI:29950"/>
        <dbReference type="ChEBI" id="CHEBI:57287"/>
        <dbReference type="ChEBI" id="CHEBI:57379"/>
        <dbReference type="ChEBI" id="CHEBI:74151"/>
        <dbReference type="EC" id="2.3.1.225"/>
    </reaction>
</comment>
<feature type="transmembrane region" description="Helical" evidence="7">
    <location>
        <begin position="51"/>
        <end position="77"/>
    </location>
</feature>
<evidence type="ECO:0000259" key="9">
    <source>
        <dbReference type="Pfam" id="PF01529"/>
    </source>
</evidence>
<dbReference type="EC" id="2.3.1.225" evidence="7"/>
<dbReference type="Proteomes" id="UP000827892">
    <property type="component" value="Chromosome X"/>
</dbReference>
<keyword evidence="4 7" id="KW-1133">Transmembrane helix</keyword>
<evidence type="ECO:0000256" key="5">
    <source>
        <dbReference type="ARBA" id="ARBA00023136"/>
    </source>
</evidence>
<feature type="transmembrane region" description="Helical" evidence="7">
    <location>
        <begin position="20"/>
        <end position="42"/>
    </location>
</feature>
<dbReference type="AlphaFoldDB" id="A0AAE8ZR50"/>
<feature type="transmembrane region" description="Helical" evidence="7">
    <location>
        <begin position="209"/>
        <end position="233"/>
    </location>
</feature>
<evidence type="ECO:0000256" key="6">
    <source>
        <dbReference type="ARBA" id="ARBA00023315"/>
    </source>
</evidence>
<sequence>MGLVMVNQKLAILGEFLVKWGGTMLVSFVLMSTYYSCVHIIAENMYDNPTLIYWLTLIARVIILEIIVNLACFVYYARYNSVTYWHRKSCVADLRVYAEDNEAQPEVEYASAQPRVDRHLSWEPANEAGSKFCFTCNKEAPQRSHHCPLCKMCVLRKDHHCFITGACVGLGNQRYFMVFLFWCAIGLVIAMPHLFFYMNTEIAYCQACFSTLFSFAGASLITACGFFGMQVYYTTQGYTMYEYNNLTVRATFQGDGENMGERLRLVFGKNWALNFLVPLPWNLPVLTPAISDSLFPHFCFLARPSWREVVGCLRAEDWEREREREREREWELLLSRSASGSQKDVPTTSAKPTAAEGRMKKTTVPKRRDSMRGPSTTLILRTEGAVTRSQFKLREELRMNKETKKPGASRKRDKSNSQSRSRSRSRSRSQSSARKQPTTSRSRILIFVSWGNK</sequence>
<dbReference type="PANTHER" id="PTHR22883:SF386">
    <property type="entry name" value="PALMITOYLTRANSFERASE"/>
    <property type="match status" value="1"/>
</dbReference>
<keyword evidence="2 7" id="KW-0808">Transferase</keyword>
<protein>
    <recommendedName>
        <fullName evidence="7">Palmitoyltransferase</fullName>
        <ecNumber evidence="7">2.3.1.225</ecNumber>
    </recommendedName>
</protein>
<evidence type="ECO:0000256" key="1">
    <source>
        <dbReference type="ARBA" id="ARBA00004141"/>
    </source>
</evidence>
<dbReference type="PROSITE" id="PS50216">
    <property type="entry name" value="DHHC"/>
    <property type="match status" value="1"/>
</dbReference>
<evidence type="ECO:0000313" key="11">
    <source>
        <dbReference type="Proteomes" id="UP000827892"/>
    </source>
</evidence>
<reference evidence="10 11" key="1">
    <citation type="submission" date="2022-05" db="EMBL/GenBank/DDBJ databases">
        <title>Chromosome-level reference genomes for two strains of Caenorhabditis briggsae: an improved platform for comparative genomics.</title>
        <authorList>
            <person name="Stevens L."/>
            <person name="Andersen E.C."/>
        </authorList>
    </citation>
    <scope>NUCLEOTIDE SEQUENCE [LARGE SCALE GENOMIC DNA]</scope>
    <source>
        <strain evidence="10">QX1410_ONT</strain>
        <tissue evidence="10">Whole-organism</tissue>
    </source>
</reference>
<dbReference type="InterPro" id="IPR039859">
    <property type="entry name" value="PFA4/ZDH16/20/ERF2-like"/>
</dbReference>
<dbReference type="PANTHER" id="PTHR22883">
    <property type="entry name" value="ZINC FINGER DHHC DOMAIN CONTAINING PROTEIN"/>
    <property type="match status" value="1"/>
</dbReference>
<keyword evidence="3 7" id="KW-0812">Transmembrane</keyword>
<evidence type="ECO:0000256" key="4">
    <source>
        <dbReference type="ARBA" id="ARBA00022989"/>
    </source>
</evidence>
<gene>
    <name evidence="10" type="ORF">L3Y34_011875</name>
</gene>
<name>A0AAE8ZR50_CAEBR</name>
<feature type="compositionally biased region" description="Basic and acidic residues" evidence="8">
    <location>
        <begin position="392"/>
        <end position="405"/>
    </location>
</feature>